<feature type="transmembrane region" description="Helical" evidence="7">
    <location>
        <begin position="143"/>
        <end position="166"/>
    </location>
</feature>
<feature type="transmembrane region" description="Helical" evidence="7">
    <location>
        <begin position="403"/>
        <end position="423"/>
    </location>
</feature>
<feature type="domain" description="Major facilitator superfamily (MFS) profile" evidence="8">
    <location>
        <begin position="19"/>
        <end position="507"/>
    </location>
</feature>
<dbReference type="PROSITE" id="PS50850">
    <property type="entry name" value="MFS"/>
    <property type="match status" value="1"/>
</dbReference>
<dbReference type="PANTHER" id="PTHR42718:SF46">
    <property type="entry name" value="BLR6921 PROTEIN"/>
    <property type="match status" value="1"/>
</dbReference>
<evidence type="ECO:0000256" key="6">
    <source>
        <dbReference type="ARBA" id="ARBA00023136"/>
    </source>
</evidence>
<evidence type="ECO:0000313" key="9">
    <source>
        <dbReference type="EMBL" id="TNH30400.1"/>
    </source>
</evidence>
<feature type="transmembrane region" description="Helical" evidence="7">
    <location>
        <begin position="110"/>
        <end position="131"/>
    </location>
</feature>
<dbReference type="InterPro" id="IPR011701">
    <property type="entry name" value="MFS"/>
</dbReference>
<evidence type="ECO:0000259" key="8">
    <source>
        <dbReference type="PROSITE" id="PS50850"/>
    </source>
</evidence>
<organism evidence="9 10">
    <name type="scientific">Micromonospora orduensis</name>
    <dbReference type="NCBI Taxonomy" id="1420891"/>
    <lineage>
        <taxon>Bacteria</taxon>
        <taxon>Bacillati</taxon>
        <taxon>Actinomycetota</taxon>
        <taxon>Actinomycetes</taxon>
        <taxon>Micromonosporales</taxon>
        <taxon>Micromonosporaceae</taxon>
        <taxon>Micromonospora</taxon>
    </lineage>
</organism>
<keyword evidence="5 7" id="KW-1133">Transmembrane helix</keyword>
<dbReference type="PANTHER" id="PTHR42718">
    <property type="entry name" value="MAJOR FACILITATOR SUPERFAMILY MULTIDRUG TRANSPORTER MFSC"/>
    <property type="match status" value="1"/>
</dbReference>
<proteinExistence type="predicted"/>
<dbReference type="InterPro" id="IPR036259">
    <property type="entry name" value="MFS_trans_sf"/>
</dbReference>
<evidence type="ECO:0000256" key="5">
    <source>
        <dbReference type="ARBA" id="ARBA00022989"/>
    </source>
</evidence>
<dbReference type="Gene3D" id="1.20.1250.20">
    <property type="entry name" value="MFS general substrate transporter like domains"/>
    <property type="match status" value="1"/>
</dbReference>
<feature type="transmembrane region" description="Helical" evidence="7">
    <location>
        <begin position="476"/>
        <end position="502"/>
    </location>
</feature>
<dbReference type="RefSeq" id="WP_139583677.1">
    <property type="nucleotide sequence ID" value="NZ_VDFY01000111.1"/>
</dbReference>
<keyword evidence="10" id="KW-1185">Reference proteome</keyword>
<evidence type="ECO:0000256" key="2">
    <source>
        <dbReference type="ARBA" id="ARBA00022448"/>
    </source>
</evidence>
<evidence type="ECO:0000256" key="7">
    <source>
        <dbReference type="SAM" id="Phobius"/>
    </source>
</evidence>
<protein>
    <submittedName>
        <fullName evidence="9">DHA2 family efflux MFS transporter permease subunit</fullName>
    </submittedName>
</protein>
<dbReference type="SUPFAM" id="SSF103473">
    <property type="entry name" value="MFS general substrate transporter"/>
    <property type="match status" value="1"/>
</dbReference>
<keyword evidence="6 7" id="KW-0472">Membrane</keyword>
<dbReference type="OrthoDB" id="9812221at2"/>
<gene>
    <name evidence="9" type="ORF">FHG89_07735</name>
</gene>
<dbReference type="CDD" id="cd17503">
    <property type="entry name" value="MFS_LmrB_MDR_like"/>
    <property type="match status" value="1"/>
</dbReference>
<name>A0A5C4QWM1_9ACTN</name>
<reference evidence="9 10" key="1">
    <citation type="submission" date="2019-06" db="EMBL/GenBank/DDBJ databases">
        <title>Micromonospora ordensis sp. nov., isolated from deep marine sediment.</title>
        <authorList>
            <person name="Veyisoglu A."/>
            <person name="Carro L."/>
            <person name="Klenk H.-P."/>
            <person name="Sahin N."/>
        </authorList>
    </citation>
    <scope>NUCLEOTIDE SEQUENCE [LARGE SCALE GENOMIC DNA]</scope>
    <source>
        <strain evidence="9 10">S2509</strain>
    </source>
</reference>
<dbReference type="GO" id="GO:0022857">
    <property type="term" value="F:transmembrane transporter activity"/>
    <property type="evidence" value="ECO:0007669"/>
    <property type="project" value="InterPro"/>
</dbReference>
<dbReference type="Gene3D" id="1.20.1720.10">
    <property type="entry name" value="Multidrug resistance protein D"/>
    <property type="match status" value="1"/>
</dbReference>
<dbReference type="Proteomes" id="UP000306145">
    <property type="component" value="Unassembled WGS sequence"/>
</dbReference>
<evidence type="ECO:0000256" key="1">
    <source>
        <dbReference type="ARBA" id="ARBA00004651"/>
    </source>
</evidence>
<feature type="transmembrane region" description="Helical" evidence="7">
    <location>
        <begin position="363"/>
        <end position="382"/>
    </location>
</feature>
<evidence type="ECO:0000256" key="4">
    <source>
        <dbReference type="ARBA" id="ARBA00022692"/>
    </source>
</evidence>
<feature type="transmembrane region" description="Helical" evidence="7">
    <location>
        <begin position="339"/>
        <end position="357"/>
    </location>
</feature>
<evidence type="ECO:0000256" key="3">
    <source>
        <dbReference type="ARBA" id="ARBA00022475"/>
    </source>
</evidence>
<comment type="caution">
    <text evidence="9">The sequence shown here is derived from an EMBL/GenBank/DDBJ whole genome shotgun (WGS) entry which is preliminary data.</text>
</comment>
<sequence length="526" mass="55737">MTQQSVATSDKLDAAVLKVAGVVVLGAIMSILDVTVVSVALPTFQTEFDASYARVAWTMTAYTLALATVIPLSGWAADRFGTKRLYMVALALFTIGSGLCATADTIGELIGYRVLQGLGGGMLMPLGMTIMTRAAGPHRIGRLMAVLGIPMLLGPIGGPILGGWLIDTASWHWIFLINLPIGVVALIYAQLALPKDAPEPSESFDFVGMLMLSPGLALFLYGVSSLPEAGTFTEAKVWAPMLVGGALVVAFVLYSFKPRHPLLDLRLFRNRNLTIASVTLFVFIIAFMGAGLLFPSYFLQVRGESTLAAGLLMAPQGIGAMITMPIAGTLADRVPIGRTVPFALALIVAGFFSFTQVDPQTSYWLLGGSLFVMGLGMGGTMMPIMTSALRTLQAQEVARGSTLVNILQQIGGSVGAAVMSVILTNELNGSRPIPGAVDPSGKPITEAGLAIAAQQRPELLQQTPVDPSLIERGLNFAATAFAHTFWVAFALVVLTFIPAALLPRRRPPAQLDDQEVEQLKTPIAMH</sequence>
<keyword evidence="4 7" id="KW-0812">Transmembrane</keyword>
<accession>A0A5C4QWM1</accession>
<dbReference type="AlphaFoldDB" id="A0A5C4QWM1"/>
<keyword evidence="2" id="KW-0813">Transport</keyword>
<feature type="transmembrane region" description="Helical" evidence="7">
    <location>
        <begin position="172"/>
        <end position="191"/>
    </location>
</feature>
<feature type="transmembrane region" description="Helical" evidence="7">
    <location>
        <begin position="12"/>
        <end position="32"/>
    </location>
</feature>
<feature type="transmembrane region" description="Helical" evidence="7">
    <location>
        <begin position="203"/>
        <end position="223"/>
    </location>
</feature>
<keyword evidence="3" id="KW-1003">Cell membrane</keyword>
<dbReference type="PRINTS" id="PR01036">
    <property type="entry name" value="TCRTETB"/>
</dbReference>
<dbReference type="InterPro" id="IPR004638">
    <property type="entry name" value="EmrB-like"/>
</dbReference>
<feature type="transmembrane region" description="Helical" evidence="7">
    <location>
        <begin position="52"/>
        <end position="73"/>
    </location>
</feature>
<dbReference type="Pfam" id="PF07690">
    <property type="entry name" value="MFS_1"/>
    <property type="match status" value="1"/>
</dbReference>
<dbReference type="GO" id="GO:0005886">
    <property type="term" value="C:plasma membrane"/>
    <property type="evidence" value="ECO:0007669"/>
    <property type="project" value="UniProtKB-SubCell"/>
</dbReference>
<feature type="transmembrane region" description="Helical" evidence="7">
    <location>
        <begin position="306"/>
        <end position="327"/>
    </location>
</feature>
<evidence type="ECO:0000313" key="10">
    <source>
        <dbReference type="Proteomes" id="UP000306145"/>
    </source>
</evidence>
<dbReference type="EMBL" id="VDFY01000111">
    <property type="protein sequence ID" value="TNH30400.1"/>
    <property type="molecule type" value="Genomic_DNA"/>
</dbReference>
<feature type="transmembrane region" description="Helical" evidence="7">
    <location>
        <begin position="275"/>
        <end position="294"/>
    </location>
</feature>
<dbReference type="InterPro" id="IPR020846">
    <property type="entry name" value="MFS_dom"/>
</dbReference>
<dbReference type="NCBIfam" id="TIGR00711">
    <property type="entry name" value="efflux_EmrB"/>
    <property type="match status" value="1"/>
</dbReference>
<comment type="subcellular location">
    <subcellularLocation>
        <location evidence="1">Cell membrane</location>
        <topology evidence="1">Multi-pass membrane protein</topology>
    </subcellularLocation>
</comment>
<feature type="transmembrane region" description="Helical" evidence="7">
    <location>
        <begin position="85"/>
        <end position="104"/>
    </location>
</feature>
<feature type="transmembrane region" description="Helical" evidence="7">
    <location>
        <begin position="235"/>
        <end position="254"/>
    </location>
</feature>